<protein>
    <recommendedName>
        <fullName evidence="7">EGF-like domain-containing protein</fullName>
    </recommendedName>
</protein>
<dbReference type="GO" id="GO:0045597">
    <property type="term" value="P:positive regulation of cell differentiation"/>
    <property type="evidence" value="ECO:0007669"/>
    <property type="project" value="UniProtKB-ARBA"/>
</dbReference>
<comment type="caution">
    <text evidence="6">Lacks conserved residue(s) required for the propagation of feature annotation.</text>
</comment>
<proteinExistence type="predicted"/>
<evidence type="ECO:0000259" key="7">
    <source>
        <dbReference type="PROSITE" id="PS50026"/>
    </source>
</evidence>
<dbReference type="Proteomes" id="UP000270094">
    <property type="component" value="Unassembled WGS sequence"/>
</dbReference>
<keyword evidence="9" id="KW-1185">Reference proteome</keyword>
<keyword evidence="1 6" id="KW-0245">EGF-like domain</keyword>
<sequence>MSKYSGLPSAAVVSLQDAAVTTSRSPLFTTNSPNEQCDICSSQPCYNGGTCHVSAASPWKSYWCECLPSFAGTQCQTPIVCQPDSCGRNTSCYVANHQLNCICKDGYSGKTMPFLLFADYLKAFTNVFFQEIQDEDAQ</sequence>
<dbReference type="Pfam" id="PF00008">
    <property type="entry name" value="EGF"/>
    <property type="match status" value="1"/>
</dbReference>
<dbReference type="PROSITE" id="PS00022">
    <property type="entry name" value="EGF_1"/>
    <property type="match status" value="1"/>
</dbReference>
<evidence type="ECO:0000256" key="4">
    <source>
        <dbReference type="ARBA" id="ARBA00023157"/>
    </source>
</evidence>
<feature type="domain" description="EGF-like" evidence="7">
    <location>
        <begin position="38"/>
        <end position="76"/>
    </location>
</feature>
<name>A0A3P7JLJ3_STRVU</name>
<dbReference type="InterPro" id="IPR051022">
    <property type="entry name" value="Notch_Cell-Fate_Det"/>
</dbReference>
<dbReference type="SMART" id="SM00181">
    <property type="entry name" value="EGF"/>
    <property type="match status" value="2"/>
</dbReference>
<organism evidence="8 9">
    <name type="scientific">Strongylus vulgaris</name>
    <name type="common">Blood worm</name>
    <dbReference type="NCBI Taxonomy" id="40348"/>
    <lineage>
        <taxon>Eukaryota</taxon>
        <taxon>Metazoa</taxon>
        <taxon>Ecdysozoa</taxon>
        <taxon>Nematoda</taxon>
        <taxon>Chromadorea</taxon>
        <taxon>Rhabditida</taxon>
        <taxon>Rhabditina</taxon>
        <taxon>Rhabditomorpha</taxon>
        <taxon>Strongyloidea</taxon>
        <taxon>Strongylidae</taxon>
        <taxon>Strongylus</taxon>
    </lineage>
</organism>
<evidence type="ECO:0000256" key="3">
    <source>
        <dbReference type="ARBA" id="ARBA00022737"/>
    </source>
</evidence>
<gene>
    <name evidence="8" type="ORF">SVUK_LOCUS19274</name>
</gene>
<dbReference type="FunFam" id="2.10.25.10:FF:000012">
    <property type="entry name" value="Delta-like protein"/>
    <property type="match status" value="1"/>
</dbReference>
<evidence type="ECO:0000256" key="1">
    <source>
        <dbReference type="ARBA" id="ARBA00022536"/>
    </source>
</evidence>
<dbReference type="PROSITE" id="PS50026">
    <property type="entry name" value="EGF_3"/>
    <property type="match status" value="1"/>
</dbReference>
<keyword evidence="4 6" id="KW-1015">Disulfide bond</keyword>
<evidence type="ECO:0000313" key="8">
    <source>
        <dbReference type="EMBL" id="VDM84276.1"/>
    </source>
</evidence>
<dbReference type="Gene3D" id="2.10.25.10">
    <property type="entry name" value="Laminin"/>
    <property type="match status" value="1"/>
</dbReference>
<evidence type="ECO:0000313" key="9">
    <source>
        <dbReference type="Proteomes" id="UP000270094"/>
    </source>
</evidence>
<keyword evidence="2" id="KW-0732">Signal</keyword>
<evidence type="ECO:0000256" key="2">
    <source>
        <dbReference type="ARBA" id="ARBA00022729"/>
    </source>
</evidence>
<dbReference type="PANTHER" id="PTHR24049">
    <property type="entry name" value="CRUMBS FAMILY MEMBER"/>
    <property type="match status" value="1"/>
</dbReference>
<dbReference type="InterPro" id="IPR000742">
    <property type="entry name" value="EGF"/>
</dbReference>
<dbReference type="EMBL" id="UYYB01128997">
    <property type="protein sequence ID" value="VDM84276.1"/>
    <property type="molecule type" value="Genomic_DNA"/>
</dbReference>
<dbReference type="AlphaFoldDB" id="A0A3P7JLJ3"/>
<keyword evidence="5" id="KW-0325">Glycoprotein</keyword>
<evidence type="ECO:0000256" key="5">
    <source>
        <dbReference type="ARBA" id="ARBA00023180"/>
    </source>
</evidence>
<reference evidence="8 9" key="1">
    <citation type="submission" date="2018-11" db="EMBL/GenBank/DDBJ databases">
        <authorList>
            <consortium name="Pathogen Informatics"/>
        </authorList>
    </citation>
    <scope>NUCLEOTIDE SEQUENCE [LARGE SCALE GENOMIC DNA]</scope>
</reference>
<evidence type="ECO:0000256" key="6">
    <source>
        <dbReference type="PROSITE-ProRule" id="PRU00076"/>
    </source>
</evidence>
<dbReference type="GO" id="GO:0016020">
    <property type="term" value="C:membrane"/>
    <property type="evidence" value="ECO:0007669"/>
    <property type="project" value="UniProtKB-SubCell"/>
</dbReference>
<dbReference type="SUPFAM" id="SSF57196">
    <property type="entry name" value="EGF/Laminin"/>
    <property type="match status" value="1"/>
</dbReference>
<accession>A0A3P7JLJ3</accession>
<dbReference type="OrthoDB" id="5874307at2759"/>
<feature type="disulfide bond" evidence="6">
    <location>
        <begin position="66"/>
        <end position="75"/>
    </location>
</feature>
<keyword evidence="3" id="KW-0677">Repeat</keyword>